<protein>
    <submittedName>
        <fullName evidence="1">Uncharacterized protein</fullName>
    </submittedName>
</protein>
<sequence length="75" mass="8881">MIEIDFARIFPYSCENPVINPYYVQRSIEEEKLRNLAMKQKMKHFSADAEHRSKASACSYGYSAYYQTRIKDPHN</sequence>
<dbReference type="AlphaFoldDB" id="A0A0N0BL16"/>
<dbReference type="EMBL" id="KQ435689">
    <property type="protein sequence ID" value="KOX81241.1"/>
    <property type="molecule type" value="Genomic_DNA"/>
</dbReference>
<gene>
    <name evidence="1" type="ORF">WN51_00149</name>
</gene>
<proteinExistence type="predicted"/>
<keyword evidence="2" id="KW-1185">Reference proteome</keyword>
<evidence type="ECO:0000313" key="2">
    <source>
        <dbReference type="Proteomes" id="UP000053105"/>
    </source>
</evidence>
<evidence type="ECO:0000313" key="1">
    <source>
        <dbReference type="EMBL" id="KOX81241.1"/>
    </source>
</evidence>
<name>A0A0N0BL16_9HYME</name>
<reference evidence="1 2" key="1">
    <citation type="submission" date="2015-07" db="EMBL/GenBank/DDBJ databases">
        <title>The genome of Melipona quadrifasciata.</title>
        <authorList>
            <person name="Pan H."/>
            <person name="Kapheim K."/>
        </authorList>
    </citation>
    <scope>NUCLEOTIDE SEQUENCE [LARGE SCALE GENOMIC DNA]</scope>
    <source>
        <strain evidence="1">0111107301</strain>
        <tissue evidence="1">Whole body</tissue>
    </source>
</reference>
<accession>A0A0N0BL16</accession>
<dbReference type="Proteomes" id="UP000053105">
    <property type="component" value="Unassembled WGS sequence"/>
</dbReference>
<organism evidence="1 2">
    <name type="scientific">Melipona quadrifasciata</name>
    <dbReference type="NCBI Taxonomy" id="166423"/>
    <lineage>
        <taxon>Eukaryota</taxon>
        <taxon>Metazoa</taxon>
        <taxon>Ecdysozoa</taxon>
        <taxon>Arthropoda</taxon>
        <taxon>Hexapoda</taxon>
        <taxon>Insecta</taxon>
        <taxon>Pterygota</taxon>
        <taxon>Neoptera</taxon>
        <taxon>Endopterygota</taxon>
        <taxon>Hymenoptera</taxon>
        <taxon>Apocrita</taxon>
        <taxon>Aculeata</taxon>
        <taxon>Apoidea</taxon>
        <taxon>Anthophila</taxon>
        <taxon>Apidae</taxon>
        <taxon>Melipona</taxon>
    </lineage>
</organism>